<dbReference type="Proteomes" id="UP001634394">
    <property type="component" value="Unassembled WGS sequence"/>
</dbReference>
<feature type="domain" description="OTU" evidence="1">
    <location>
        <begin position="75"/>
        <end position="107"/>
    </location>
</feature>
<organism evidence="2 3">
    <name type="scientific">Sinanodonta woodiana</name>
    <name type="common">Chinese pond mussel</name>
    <name type="synonym">Anodonta woodiana</name>
    <dbReference type="NCBI Taxonomy" id="1069815"/>
    <lineage>
        <taxon>Eukaryota</taxon>
        <taxon>Metazoa</taxon>
        <taxon>Spiralia</taxon>
        <taxon>Lophotrochozoa</taxon>
        <taxon>Mollusca</taxon>
        <taxon>Bivalvia</taxon>
        <taxon>Autobranchia</taxon>
        <taxon>Heteroconchia</taxon>
        <taxon>Palaeoheterodonta</taxon>
        <taxon>Unionida</taxon>
        <taxon>Unionoidea</taxon>
        <taxon>Unionidae</taxon>
        <taxon>Unioninae</taxon>
        <taxon>Sinanodonta</taxon>
    </lineage>
</organism>
<evidence type="ECO:0000313" key="3">
    <source>
        <dbReference type="Proteomes" id="UP001634394"/>
    </source>
</evidence>
<dbReference type="Gene3D" id="3.90.70.80">
    <property type="match status" value="1"/>
</dbReference>
<dbReference type="InterPro" id="IPR003323">
    <property type="entry name" value="OTU_dom"/>
</dbReference>
<comment type="caution">
    <text evidence="2">The sequence shown here is derived from an EMBL/GenBank/DDBJ whole genome shotgun (WGS) entry which is preliminary data.</text>
</comment>
<keyword evidence="3" id="KW-1185">Reference proteome</keyword>
<dbReference type="EMBL" id="JBJQND010000013">
    <property type="protein sequence ID" value="KAL3856328.1"/>
    <property type="molecule type" value="Genomic_DNA"/>
</dbReference>
<sequence>MGPQNAKDLRSWSCDSLKFFCMCSFNGALQRKENKLPITYRILIPELEHMSSNGEKDVVSVEILIMYNSAILRDLVPMSVCGDGNCLYRAVSRTLTSSKNFHELLRL</sequence>
<dbReference type="PROSITE" id="PS50802">
    <property type="entry name" value="OTU"/>
    <property type="match status" value="1"/>
</dbReference>
<accession>A0ABD3V684</accession>
<name>A0ABD3V684_SINWO</name>
<proteinExistence type="predicted"/>
<gene>
    <name evidence="2" type="ORF">ACJMK2_011097</name>
</gene>
<protein>
    <recommendedName>
        <fullName evidence="1">OTU domain-containing protein</fullName>
    </recommendedName>
</protein>
<evidence type="ECO:0000313" key="2">
    <source>
        <dbReference type="EMBL" id="KAL3856328.1"/>
    </source>
</evidence>
<dbReference type="AlphaFoldDB" id="A0ABD3V684"/>
<reference evidence="2 3" key="1">
    <citation type="submission" date="2024-11" db="EMBL/GenBank/DDBJ databases">
        <title>Chromosome-level genome assembly of the freshwater bivalve Anodonta woodiana.</title>
        <authorList>
            <person name="Chen X."/>
        </authorList>
    </citation>
    <scope>NUCLEOTIDE SEQUENCE [LARGE SCALE GENOMIC DNA]</scope>
    <source>
        <strain evidence="2">MN2024</strain>
        <tissue evidence="2">Gills</tissue>
    </source>
</reference>
<evidence type="ECO:0000259" key="1">
    <source>
        <dbReference type="PROSITE" id="PS50802"/>
    </source>
</evidence>